<dbReference type="EMBL" id="QGGR01000006">
    <property type="protein sequence ID" value="PWK48091.1"/>
    <property type="molecule type" value="Genomic_DNA"/>
</dbReference>
<gene>
    <name evidence="1" type="ORF">BC793_106118</name>
</gene>
<comment type="caution">
    <text evidence="1">The sequence shown here is derived from an EMBL/GenBank/DDBJ whole genome shotgun (WGS) entry which is preliminary data.</text>
</comment>
<proteinExistence type="predicted"/>
<evidence type="ECO:0000313" key="1">
    <source>
        <dbReference type="EMBL" id="PWK48091.1"/>
    </source>
</evidence>
<protein>
    <submittedName>
        <fullName evidence="1">Uncharacterized protein</fullName>
    </submittedName>
</protein>
<dbReference type="AlphaFoldDB" id="A0A316FGM3"/>
<organism evidence="1 2">
    <name type="scientific">Actinoplanes xinjiangensis</name>
    <dbReference type="NCBI Taxonomy" id="512350"/>
    <lineage>
        <taxon>Bacteria</taxon>
        <taxon>Bacillati</taxon>
        <taxon>Actinomycetota</taxon>
        <taxon>Actinomycetes</taxon>
        <taxon>Micromonosporales</taxon>
        <taxon>Micromonosporaceae</taxon>
        <taxon>Actinoplanes</taxon>
    </lineage>
</organism>
<sequence>MSLAVRSGIQLLGLRLPMPRWLAEEAPELREDFEYEYDDLDEDDPEEHFPRP</sequence>
<name>A0A316FGM3_9ACTN</name>
<keyword evidence="2" id="KW-1185">Reference proteome</keyword>
<evidence type="ECO:0000313" key="2">
    <source>
        <dbReference type="Proteomes" id="UP000245697"/>
    </source>
</evidence>
<accession>A0A316FGM3</accession>
<dbReference type="Proteomes" id="UP000245697">
    <property type="component" value="Unassembled WGS sequence"/>
</dbReference>
<reference evidence="1 2" key="1">
    <citation type="submission" date="2018-05" db="EMBL/GenBank/DDBJ databases">
        <title>Genomic Encyclopedia of Archaeal and Bacterial Type Strains, Phase II (KMG-II): from individual species to whole genera.</title>
        <authorList>
            <person name="Goeker M."/>
        </authorList>
    </citation>
    <scope>NUCLEOTIDE SEQUENCE [LARGE SCALE GENOMIC DNA]</scope>
    <source>
        <strain evidence="1 2">DSM 45184</strain>
    </source>
</reference>
<dbReference type="RefSeq" id="WP_158319262.1">
    <property type="nucleotide sequence ID" value="NZ_BONA01000039.1"/>
</dbReference>